<comment type="caution">
    <text evidence="3">The sequence shown here is derived from an EMBL/GenBank/DDBJ whole genome shotgun (WGS) entry which is preliminary data.</text>
</comment>
<gene>
    <name evidence="3" type="ORF">HMF3257_20340</name>
</gene>
<dbReference type="RefSeq" id="WP_111344870.1">
    <property type="nucleotide sequence ID" value="NZ_QLII01000001.1"/>
</dbReference>
<dbReference type="OrthoDB" id="1522603at2"/>
<dbReference type="InterPro" id="IPR006015">
    <property type="entry name" value="Universal_stress_UspA"/>
</dbReference>
<dbReference type="PANTHER" id="PTHR46268:SF6">
    <property type="entry name" value="UNIVERSAL STRESS PROTEIN UP12"/>
    <property type="match status" value="1"/>
</dbReference>
<proteinExistence type="inferred from homology"/>
<protein>
    <submittedName>
        <fullName evidence="3">Universal stress protein</fullName>
    </submittedName>
</protein>
<dbReference type="Gene3D" id="3.40.50.620">
    <property type="entry name" value="HUPs"/>
    <property type="match status" value="2"/>
</dbReference>
<comment type="similarity">
    <text evidence="1">Belongs to the universal stress protein A family.</text>
</comment>
<dbReference type="CDD" id="cd00293">
    <property type="entry name" value="USP-like"/>
    <property type="match status" value="2"/>
</dbReference>
<sequence>MKTILVPTDLSPMTDAVLSVAVGLARTTGAEIVLLHSVTYPTMMLTSAYAEALPIVTETTLASYEKIEEDARKVLDGFSNNPAYAGVKITPILLTNGQGLVGAITDQPADLIVMASKGASGLEELLIGSNAETVVRYAHCPVLVIKHPVAHFQPENIVCAVDVDDKLKSIKRYPFQMGEQGLHQFLYVITPTDNRDPDGVRDWVNDFACAKGITEFEFVTRHARNVPDGILEYAEATKADLIVLFTHGHKGLLHLLEGSVAEDVLNHANTPVLIMRA</sequence>
<evidence type="ECO:0000259" key="2">
    <source>
        <dbReference type="Pfam" id="PF00582"/>
    </source>
</evidence>
<dbReference type="AlphaFoldDB" id="A0A327NNG4"/>
<dbReference type="PANTHER" id="PTHR46268">
    <property type="entry name" value="STRESS RESPONSE PROTEIN NHAX"/>
    <property type="match status" value="1"/>
</dbReference>
<dbReference type="EMBL" id="QLII01000001">
    <property type="protein sequence ID" value="RAI75929.1"/>
    <property type="molecule type" value="Genomic_DNA"/>
</dbReference>
<keyword evidence="4" id="KW-1185">Reference proteome</keyword>
<accession>A0A327NNG4</accession>
<dbReference type="SUPFAM" id="SSF52402">
    <property type="entry name" value="Adenine nucleotide alpha hydrolases-like"/>
    <property type="match status" value="2"/>
</dbReference>
<feature type="domain" description="UspA" evidence="2">
    <location>
        <begin position="1"/>
        <end position="146"/>
    </location>
</feature>
<dbReference type="Proteomes" id="UP000249016">
    <property type="component" value="Unassembled WGS sequence"/>
</dbReference>
<evidence type="ECO:0000313" key="3">
    <source>
        <dbReference type="EMBL" id="RAI75929.1"/>
    </source>
</evidence>
<dbReference type="InterPro" id="IPR014729">
    <property type="entry name" value="Rossmann-like_a/b/a_fold"/>
</dbReference>
<dbReference type="Pfam" id="PF00582">
    <property type="entry name" value="Usp"/>
    <property type="match status" value="2"/>
</dbReference>
<reference evidence="3 4" key="1">
    <citation type="submission" date="2018-06" db="EMBL/GenBank/DDBJ databases">
        <title>Spirosoma sp. HMF3257 Genome sequencing and assembly.</title>
        <authorList>
            <person name="Kang H."/>
            <person name="Cha I."/>
            <person name="Kim H."/>
            <person name="Kang J."/>
            <person name="Joh K."/>
        </authorList>
    </citation>
    <scope>NUCLEOTIDE SEQUENCE [LARGE SCALE GENOMIC DNA]</scope>
    <source>
        <strain evidence="3 4">HMF3257</strain>
    </source>
</reference>
<organism evidence="3 4">
    <name type="scientific">Spirosoma telluris</name>
    <dbReference type="NCBI Taxonomy" id="2183553"/>
    <lineage>
        <taxon>Bacteria</taxon>
        <taxon>Pseudomonadati</taxon>
        <taxon>Bacteroidota</taxon>
        <taxon>Cytophagia</taxon>
        <taxon>Cytophagales</taxon>
        <taxon>Cytophagaceae</taxon>
        <taxon>Spirosoma</taxon>
    </lineage>
</organism>
<evidence type="ECO:0000313" key="4">
    <source>
        <dbReference type="Proteomes" id="UP000249016"/>
    </source>
</evidence>
<evidence type="ECO:0000256" key="1">
    <source>
        <dbReference type="ARBA" id="ARBA00008791"/>
    </source>
</evidence>
<dbReference type="InterPro" id="IPR006016">
    <property type="entry name" value="UspA"/>
</dbReference>
<name>A0A327NNG4_9BACT</name>
<dbReference type="PRINTS" id="PR01438">
    <property type="entry name" value="UNVRSLSTRESS"/>
</dbReference>
<feature type="domain" description="UspA" evidence="2">
    <location>
        <begin position="216"/>
        <end position="276"/>
    </location>
</feature>